<keyword evidence="8 13" id="KW-0560">Oxidoreductase</keyword>
<dbReference type="InterPro" id="IPR017972">
    <property type="entry name" value="Cyt_P450_CS"/>
</dbReference>
<dbReference type="PRINTS" id="PR00463">
    <property type="entry name" value="EP450I"/>
</dbReference>
<evidence type="ECO:0000256" key="9">
    <source>
        <dbReference type="ARBA" id="ARBA00023004"/>
    </source>
</evidence>
<dbReference type="STRING" id="3847.A0A0R0FIL2"/>
<dbReference type="PANTHER" id="PTHR47955">
    <property type="entry name" value="CYTOCHROME P450 FAMILY 71 PROTEIN"/>
    <property type="match status" value="1"/>
</dbReference>
<keyword evidence="9 12" id="KW-0408">Iron</keyword>
<evidence type="ECO:0000256" key="3">
    <source>
        <dbReference type="ARBA" id="ARBA00010617"/>
    </source>
</evidence>
<dbReference type="SUPFAM" id="SSF48264">
    <property type="entry name" value="Cytochrome P450"/>
    <property type="match status" value="1"/>
</dbReference>
<evidence type="ECO:0000256" key="6">
    <source>
        <dbReference type="ARBA" id="ARBA00022723"/>
    </source>
</evidence>
<feature type="binding site" description="axial binding residue" evidence="12">
    <location>
        <position position="459"/>
    </location>
    <ligand>
        <name>heme</name>
        <dbReference type="ChEBI" id="CHEBI:30413"/>
    </ligand>
    <ligandPart>
        <name>Fe</name>
        <dbReference type="ChEBI" id="CHEBI:18248"/>
    </ligandPart>
</feature>
<dbReference type="Gramene" id="KRH05914">
    <property type="protein sequence ID" value="KRH05914"/>
    <property type="gene ID" value="GLYMA_17G255900"/>
</dbReference>
<dbReference type="InterPro" id="IPR001128">
    <property type="entry name" value="Cyt_P450"/>
</dbReference>
<dbReference type="PROSITE" id="PS00086">
    <property type="entry name" value="CYTOCHROME_P450"/>
    <property type="match status" value="1"/>
</dbReference>
<dbReference type="GO" id="GO:0004497">
    <property type="term" value="F:monooxygenase activity"/>
    <property type="evidence" value="ECO:0007669"/>
    <property type="project" value="UniProtKB-KW"/>
</dbReference>
<dbReference type="InterPro" id="IPR036396">
    <property type="entry name" value="Cyt_P450_sf"/>
</dbReference>
<comment type="similarity">
    <text evidence="3 13">Belongs to the cytochrome P450 family.</text>
</comment>
<gene>
    <name evidence="16" type="primary">CYP83D1</name>
    <name evidence="15" type="ORF">GLYMA_17G255900</name>
</gene>
<dbReference type="KEGG" id="gmx:606704"/>
<organism evidence="15">
    <name type="scientific">Glycine max</name>
    <name type="common">Soybean</name>
    <name type="synonym">Glycine hispida</name>
    <dbReference type="NCBI Taxonomy" id="3847"/>
    <lineage>
        <taxon>Eukaryota</taxon>
        <taxon>Viridiplantae</taxon>
        <taxon>Streptophyta</taxon>
        <taxon>Embryophyta</taxon>
        <taxon>Tracheophyta</taxon>
        <taxon>Spermatophyta</taxon>
        <taxon>Magnoliopsida</taxon>
        <taxon>eudicotyledons</taxon>
        <taxon>Gunneridae</taxon>
        <taxon>Pentapetalae</taxon>
        <taxon>rosids</taxon>
        <taxon>fabids</taxon>
        <taxon>Fabales</taxon>
        <taxon>Fabaceae</taxon>
        <taxon>Papilionoideae</taxon>
        <taxon>50 kb inversion clade</taxon>
        <taxon>NPAAA clade</taxon>
        <taxon>indigoferoid/millettioid clade</taxon>
        <taxon>Phaseoleae</taxon>
        <taxon>Glycine</taxon>
        <taxon>Glycine subgen. Soja</taxon>
    </lineage>
</organism>
<keyword evidence="6 12" id="KW-0479">Metal-binding</keyword>
<dbReference type="GO" id="GO:0016020">
    <property type="term" value="C:membrane"/>
    <property type="evidence" value="ECO:0007669"/>
    <property type="project" value="UniProtKB-SubCell"/>
</dbReference>
<dbReference type="GO" id="GO:0016491">
    <property type="term" value="F:oxidoreductase activity"/>
    <property type="evidence" value="ECO:0000318"/>
    <property type="project" value="GO_Central"/>
</dbReference>
<dbReference type="Gene3D" id="1.10.630.10">
    <property type="entry name" value="Cytochrome P450"/>
    <property type="match status" value="1"/>
</dbReference>
<dbReference type="GO" id="GO:0020037">
    <property type="term" value="F:heme binding"/>
    <property type="evidence" value="ECO:0007669"/>
    <property type="project" value="InterPro"/>
</dbReference>
<dbReference type="InterPro" id="IPR002401">
    <property type="entry name" value="Cyt_P450_E_grp-I"/>
</dbReference>
<proteinExistence type="inferred from homology"/>
<protein>
    <recommendedName>
        <fullName evidence="18">Cytochrome P450</fullName>
    </recommendedName>
</protein>
<evidence type="ECO:0000256" key="1">
    <source>
        <dbReference type="ARBA" id="ARBA00001971"/>
    </source>
</evidence>
<evidence type="ECO:0000256" key="12">
    <source>
        <dbReference type="PIRSR" id="PIRSR602401-1"/>
    </source>
</evidence>
<keyword evidence="4 12" id="KW-0349">Heme</keyword>
<accession>A0A0R0FIL2</accession>
<feature type="signal peptide" evidence="14">
    <location>
        <begin position="1"/>
        <end position="15"/>
    </location>
</feature>
<dbReference type="EnsemblPlants" id="KRH05914">
    <property type="protein sequence ID" value="KRH05914"/>
    <property type="gene ID" value="GLYMA_17G255900"/>
</dbReference>
<keyword evidence="10 13" id="KW-0503">Monooxygenase</keyword>
<dbReference type="EMBL" id="CM000850">
    <property type="protein sequence ID" value="KRH05914.1"/>
    <property type="molecule type" value="Genomic_DNA"/>
</dbReference>
<dbReference type="eggNOG" id="KOG0156">
    <property type="taxonomic scope" value="Eukaryota"/>
</dbReference>
<keyword evidence="14" id="KW-0732">Signal</keyword>
<keyword evidence="17" id="KW-1185">Reference proteome</keyword>
<dbReference type="PANTHER" id="PTHR47955:SF22">
    <property type="entry name" value="CYTOCHROME P450 83B1-LIKE"/>
    <property type="match status" value="1"/>
</dbReference>
<evidence type="ECO:0000256" key="5">
    <source>
        <dbReference type="ARBA" id="ARBA00022692"/>
    </source>
</evidence>
<dbReference type="Pfam" id="PF00067">
    <property type="entry name" value="p450"/>
    <property type="match status" value="1"/>
</dbReference>
<dbReference type="GeneID" id="606704"/>
<dbReference type="Proteomes" id="UP000008827">
    <property type="component" value="Chromosome 17"/>
</dbReference>
<evidence type="ECO:0000256" key="4">
    <source>
        <dbReference type="ARBA" id="ARBA00022617"/>
    </source>
</evidence>
<evidence type="ECO:0000256" key="14">
    <source>
        <dbReference type="SAM" id="SignalP"/>
    </source>
</evidence>
<dbReference type="OrthoDB" id="2789670at2759"/>
<name>A0A0R0FIL2_SOYBN</name>
<dbReference type="ExpressionAtlas" id="A0A0R0FIL2">
    <property type="expression patterns" value="baseline and differential"/>
</dbReference>
<dbReference type="OMA" id="RRMCPAK"/>
<evidence type="ECO:0000313" key="16">
    <source>
        <dbReference type="EnsemblPlants" id="KRH05914"/>
    </source>
</evidence>
<evidence type="ECO:0000256" key="10">
    <source>
        <dbReference type="ARBA" id="ARBA00023033"/>
    </source>
</evidence>
<evidence type="ECO:0000256" key="8">
    <source>
        <dbReference type="ARBA" id="ARBA00023002"/>
    </source>
</evidence>
<evidence type="ECO:0000313" key="15">
    <source>
        <dbReference type="EMBL" id="KRH05914.1"/>
    </source>
</evidence>
<reference evidence="15 16" key="1">
    <citation type="journal article" date="2010" name="Nature">
        <title>Genome sequence of the palaeopolyploid soybean.</title>
        <authorList>
            <person name="Schmutz J."/>
            <person name="Cannon S.B."/>
            <person name="Schlueter J."/>
            <person name="Ma J."/>
            <person name="Mitros T."/>
            <person name="Nelson W."/>
            <person name="Hyten D.L."/>
            <person name="Song Q."/>
            <person name="Thelen J.J."/>
            <person name="Cheng J."/>
            <person name="Xu D."/>
            <person name="Hellsten U."/>
            <person name="May G.D."/>
            <person name="Yu Y."/>
            <person name="Sakurai T."/>
            <person name="Umezawa T."/>
            <person name="Bhattacharyya M.K."/>
            <person name="Sandhu D."/>
            <person name="Valliyodan B."/>
            <person name="Lindquist E."/>
            <person name="Peto M."/>
            <person name="Grant D."/>
            <person name="Shu S."/>
            <person name="Goodstein D."/>
            <person name="Barry K."/>
            <person name="Futrell-Griggs M."/>
            <person name="Abernathy B."/>
            <person name="Du J."/>
            <person name="Tian Z."/>
            <person name="Zhu L."/>
            <person name="Gill N."/>
            <person name="Joshi T."/>
            <person name="Libault M."/>
            <person name="Sethuraman A."/>
            <person name="Zhang X.-C."/>
            <person name="Shinozaki K."/>
            <person name="Nguyen H.T."/>
            <person name="Wing R.A."/>
            <person name="Cregan P."/>
            <person name="Specht J."/>
            <person name="Grimwood J."/>
            <person name="Rokhsar D."/>
            <person name="Stacey G."/>
            <person name="Shoemaker R.C."/>
            <person name="Jackson S.A."/>
        </authorList>
    </citation>
    <scope>NUCLEOTIDE SEQUENCE [LARGE SCALE GENOMIC DNA]</scope>
    <source>
        <strain evidence="16">cv. Williams 82</strain>
        <tissue evidence="15">Callus</tissue>
    </source>
</reference>
<reference evidence="15" key="3">
    <citation type="submission" date="2018-07" db="EMBL/GenBank/DDBJ databases">
        <title>WGS assembly of Glycine max.</title>
        <authorList>
            <person name="Schmutz J."/>
            <person name="Cannon S."/>
            <person name="Schlueter J."/>
            <person name="Ma J."/>
            <person name="Mitros T."/>
            <person name="Nelson W."/>
            <person name="Hyten D."/>
            <person name="Song Q."/>
            <person name="Thelen J."/>
            <person name="Cheng J."/>
            <person name="Xu D."/>
            <person name="Hellsten U."/>
            <person name="May G."/>
            <person name="Yu Y."/>
            <person name="Sakurai T."/>
            <person name="Umezawa T."/>
            <person name="Bhattacharyya M."/>
            <person name="Sandhu D."/>
            <person name="Valliyodan B."/>
            <person name="Lindquist E."/>
            <person name="Peto M."/>
            <person name="Grant D."/>
            <person name="Shu S."/>
            <person name="Goodstein D."/>
            <person name="Barry K."/>
            <person name="Futrell-Griggs M."/>
            <person name="Abernathy B."/>
            <person name="Du J."/>
            <person name="Tian Z."/>
            <person name="Zhu L."/>
            <person name="Gill N."/>
            <person name="Joshi T."/>
            <person name="Libault M."/>
            <person name="Sethuraman A."/>
            <person name="Zhang X."/>
            <person name="Shinozaki K."/>
            <person name="Nguyen H."/>
            <person name="Wing R."/>
            <person name="Cregan P."/>
            <person name="Specht J."/>
            <person name="Grimwood J."/>
            <person name="Rokhsar D."/>
            <person name="Stacey G."/>
            <person name="Shoemaker R."/>
            <person name="Jackson S."/>
        </authorList>
    </citation>
    <scope>NUCLEOTIDE SEQUENCE</scope>
    <source>
        <tissue evidence="15">Callus</tissue>
    </source>
</reference>
<comment type="cofactor">
    <cofactor evidence="1 12">
        <name>heme</name>
        <dbReference type="ChEBI" id="CHEBI:30413"/>
    </cofactor>
</comment>
<evidence type="ECO:0000256" key="13">
    <source>
        <dbReference type="RuleBase" id="RU000461"/>
    </source>
</evidence>
<dbReference type="GO" id="GO:0016705">
    <property type="term" value="F:oxidoreductase activity, acting on paired donors, with incorporation or reduction of molecular oxygen"/>
    <property type="evidence" value="ECO:0007669"/>
    <property type="project" value="InterPro"/>
</dbReference>
<dbReference type="CDD" id="cd11072">
    <property type="entry name" value="CYP71-like"/>
    <property type="match status" value="1"/>
</dbReference>
<keyword evidence="11" id="KW-0472">Membrane</keyword>
<evidence type="ECO:0008006" key="18">
    <source>
        <dbReference type="Google" id="ProtNLM"/>
    </source>
</evidence>
<dbReference type="GO" id="GO:0005506">
    <property type="term" value="F:iron ion binding"/>
    <property type="evidence" value="ECO:0007669"/>
    <property type="project" value="InterPro"/>
</dbReference>
<evidence type="ECO:0000313" key="17">
    <source>
        <dbReference type="Proteomes" id="UP000008827"/>
    </source>
</evidence>
<dbReference type="RefSeq" id="XP_003550413.1">
    <property type="nucleotide sequence ID" value="XM_003550365.5"/>
</dbReference>
<dbReference type="AlphaFoldDB" id="A0A0R0FIL2"/>
<feature type="chain" id="PRO_5014521032" description="Cytochrome P450" evidence="14">
    <location>
        <begin position="16"/>
        <end position="519"/>
    </location>
</feature>
<keyword evidence="5" id="KW-0812">Transmembrane</keyword>
<comment type="subcellular location">
    <subcellularLocation>
        <location evidence="2">Membrane</location>
        <topology evidence="2">Single-pass membrane protein</topology>
    </subcellularLocation>
</comment>
<dbReference type="FunFam" id="1.10.630.10:FF:000011">
    <property type="entry name" value="Cytochrome P450 83B1"/>
    <property type="match status" value="1"/>
</dbReference>
<keyword evidence="7" id="KW-1133">Transmembrane helix</keyword>
<sequence length="519" mass="58961">MGILVLLSLLSIVISIVLFITHTHKRNNTPRGPPGPPPLPLIGNLHQLHNSSPHLCLWQLAKLHGPLMSFRLGAVQTVVVSSARIAEQILKTHDLNFASRPLFVGPRKLSYDGLDMGFAPYGPYWREMKKLCIVHLFSAQRVRSFRPIRENEVAKMVRKLSEHEASGTVVNLTETLMSFTNSLICRIALGKSYGCEYEEVVVDEVLGNRRSRLQVLLNEAQALLSEFFFSDYFPPIGKWVDRVTGILSRLDKTFKELDACYERFIYDHMDSAKSGKKDNDNKEVKDIIDILLQLLDDRSFTFDLTLDHIKAVLMNIFIAGTDPSSATIVWAMNALLKNPNVMSKVQGEVRNLFGDKDFINEDDVESLPYLKAVVKETLRLFPPSPLLLPRVTMETCNIEGYEIQAKTIVHVNAWAIARDPENWEEPEKFFPERFLESSMELKGNDEFKVIPFGSGRRMCPAKHMGIMNVELSLANLIHTFDWEVAKGFDKEEMLDTQMKPGITMHKKSDLYLVAKKPTT</sequence>
<evidence type="ECO:0000256" key="7">
    <source>
        <dbReference type="ARBA" id="ARBA00022989"/>
    </source>
</evidence>
<dbReference type="PRINTS" id="PR00385">
    <property type="entry name" value="P450"/>
</dbReference>
<evidence type="ECO:0000256" key="11">
    <source>
        <dbReference type="ARBA" id="ARBA00023136"/>
    </source>
</evidence>
<evidence type="ECO:0000256" key="2">
    <source>
        <dbReference type="ARBA" id="ARBA00004167"/>
    </source>
</evidence>
<reference evidence="16" key="2">
    <citation type="submission" date="2018-02" db="UniProtKB">
        <authorList>
            <consortium name="EnsemblPlants"/>
        </authorList>
    </citation>
    <scope>IDENTIFICATION</scope>
    <source>
        <strain evidence="16">Williams 82</strain>
    </source>
</reference>
<dbReference type="SMR" id="A0A0R0FIL2"/>
<dbReference type="PaxDb" id="3847-GLYMA17G37520.1"/>